<organism evidence="2 3">
    <name type="scientific">Aspergillus nomiae NRRL (strain ATCC 15546 / NRRL 13137 / CBS 260.88 / M93)</name>
    <dbReference type="NCBI Taxonomy" id="1509407"/>
    <lineage>
        <taxon>Eukaryota</taxon>
        <taxon>Fungi</taxon>
        <taxon>Dikarya</taxon>
        <taxon>Ascomycota</taxon>
        <taxon>Pezizomycotina</taxon>
        <taxon>Eurotiomycetes</taxon>
        <taxon>Eurotiomycetidae</taxon>
        <taxon>Eurotiales</taxon>
        <taxon>Aspergillaceae</taxon>
        <taxon>Aspergillus</taxon>
        <taxon>Aspergillus subgen. Circumdati</taxon>
    </lineage>
</organism>
<dbReference type="Pfam" id="PF00669">
    <property type="entry name" value="Flagellin_N"/>
    <property type="match status" value="1"/>
</dbReference>
<sequence length="219" mass="23364">MSNVVRTNLSALNAHRNLGKVTSQQKQSSERLSSGYRINRAADDAAGLAITQKVTSQINSLEQAAMNAGNTQNLMQTVEGTLENITSKTQRIRQLVGQAANDTMTQSDKDKAQLEIDELVSDIHSELDTAEYNGKKLFNGSGETSSASQVGEDEGQSKSVIVALDSAAIIDKLNSIAINKTADASQISDVDTVDNVLEDLAGARAEIAAQQNALEKSNR</sequence>
<proteinExistence type="predicted"/>
<dbReference type="PRINTS" id="PR00207">
    <property type="entry name" value="FLAGELLIN"/>
</dbReference>
<evidence type="ECO:0000313" key="3">
    <source>
        <dbReference type="Proteomes" id="UP000037505"/>
    </source>
</evidence>
<dbReference type="Gene3D" id="1.20.1330.10">
    <property type="entry name" value="f41 fragment of flagellin, N-terminal domain"/>
    <property type="match status" value="1"/>
</dbReference>
<dbReference type="EMBL" id="JNOM01000333">
    <property type="protein sequence ID" value="KNG82577.1"/>
    <property type="molecule type" value="Genomic_DNA"/>
</dbReference>
<dbReference type="PANTHER" id="PTHR42792">
    <property type="entry name" value="FLAGELLIN"/>
    <property type="match status" value="1"/>
</dbReference>
<dbReference type="InterPro" id="IPR001492">
    <property type="entry name" value="Flagellin"/>
</dbReference>
<name>A0A0L1ISV3_ASPN3</name>
<dbReference type="Proteomes" id="UP000037505">
    <property type="component" value="Unassembled WGS sequence"/>
</dbReference>
<dbReference type="PANTHER" id="PTHR42792:SF2">
    <property type="entry name" value="FLAGELLIN"/>
    <property type="match status" value="1"/>
</dbReference>
<dbReference type="InterPro" id="IPR001029">
    <property type="entry name" value="Flagellin_N"/>
</dbReference>
<dbReference type="SUPFAM" id="SSF64518">
    <property type="entry name" value="Phase 1 flagellin"/>
    <property type="match status" value="1"/>
</dbReference>
<evidence type="ECO:0000313" key="2">
    <source>
        <dbReference type="EMBL" id="KNG82577.1"/>
    </source>
</evidence>
<keyword evidence="3" id="KW-1185">Reference proteome</keyword>
<comment type="caution">
    <text evidence="2">The sequence shown here is derived from an EMBL/GenBank/DDBJ whole genome shotgun (WGS) entry which is preliminary data.</text>
</comment>
<feature type="domain" description="Flagellin N-terminal" evidence="1">
    <location>
        <begin position="5"/>
        <end position="141"/>
    </location>
</feature>
<dbReference type="GeneID" id="26811558"/>
<accession>A0A0L1ISV3</accession>
<evidence type="ECO:0000259" key="1">
    <source>
        <dbReference type="Pfam" id="PF00669"/>
    </source>
</evidence>
<reference evidence="2 3" key="1">
    <citation type="submission" date="2014-06" db="EMBL/GenBank/DDBJ databases">
        <title>The Genome of the Aflatoxigenic Filamentous Fungus Aspergillus nomius.</title>
        <authorList>
            <person name="Moore M.G."/>
            <person name="Shannon B.M."/>
            <person name="Brian M.M."/>
        </authorList>
    </citation>
    <scope>NUCLEOTIDE SEQUENCE [LARGE SCALE GENOMIC DNA]</scope>
    <source>
        <strain evidence="2 3">NRRL 13137</strain>
    </source>
</reference>
<dbReference type="RefSeq" id="XP_015403500.1">
    <property type="nucleotide sequence ID" value="XM_015555010.1"/>
</dbReference>
<dbReference type="AlphaFoldDB" id="A0A0L1ISV3"/>
<gene>
    <name evidence="2" type="ORF">ANOM_009754</name>
</gene>
<protein>
    <recommendedName>
        <fullName evidence="1">Flagellin N-terminal domain-containing protein</fullName>
    </recommendedName>
</protein>
<dbReference type="GO" id="GO:0005198">
    <property type="term" value="F:structural molecule activity"/>
    <property type="evidence" value="ECO:0007669"/>
    <property type="project" value="InterPro"/>
</dbReference>